<proteinExistence type="predicted"/>
<comment type="caution">
    <text evidence="2">The sequence shown here is derived from an EMBL/GenBank/DDBJ whole genome shotgun (WGS) entry which is preliminary data.</text>
</comment>
<evidence type="ECO:0000313" key="2">
    <source>
        <dbReference type="EMBL" id="KAJ4961440.1"/>
    </source>
</evidence>
<dbReference type="AlphaFoldDB" id="A0A9Q0H8Y0"/>
<dbReference type="Proteomes" id="UP001141806">
    <property type="component" value="Unassembled WGS sequence"/>
</dbReference>
<accession>A0A9Q0H8Y0</accession>
<keyword evidence="1" id="KW-0812">Transmembrane</keyword>
<organism evidence="2 3">
    <name type="scientific">Protea cynaroides</name>
    <dbReference type="NCBI Taxonomy" id="273540"/>
    <lineage>
        <taxon>Eukaryota</taxon>
        <taxon>Viridiplantae</taxon>
        <taxon>Streptophyta</taxon>
        <taxon>Embryophyta</taxon>
        <taxon>Tracheophyta</taxon>
        <taxon>Spermatophyta</taxon>
        <taxon>Magnoliopsida</taxon>
        <taxon>Proteales</taxon>
        <taxon>Proteaceae</taxon>
        <taxon>Protea</taxon>
    </lineage>
</organism>
<keyword evidence="3" id="KW-1185">Reference proteome</keyword>
<name>A0A9Q0H8Y0_9MAGN</name>
<evidence type="ECO:0000313" key="3">
    <source>
        <dbReference type="Proteomes" id="UP001141806"/>
    </source>
</evidence>
<sequence>MRKKEPSPETCIAKALCDKLGILLSTIAAIFVNVAFSGKPKATAPSSIDWYGWTFHVSWSFGNKTRDGYNEVSKVLEQVLPTFPPPLLRIVRDVPSYRSFQLASYIRPRFSRDTFH</sequence>
<reference evidence="2" key="1">
    <citation type="journal article" date="2023" name="Plant J.">
        <title>The genome of the king protea, Protea cynaroides.</title>
        <authorList>
            <person name="Chang J."/>
            <person name="Duong T.A."/>
            <person name="Schoeman C."/>
            <person name="Ma X."/>
            <person name="Roodt D."/>
            <person name="Barker N."/>
            <person name="Li Z."/>
            <person name="Van de Peer Y."/>
            <person name="Mizrachi E."/>
        </authorList>
    </citation>
    <scope>NUCLEOTIDE SEQUENCE</scope>
    <source>
        <tissue evidence="2">Young leaves</tissue>
    </source>
</reference>
<keyword evidence="1" id="KW-1133">Transmembrane helix</keyword>
<protein>
    <submittedName>
        <fullName evidence="2">Uncharacterized protein</fullName>
    </submittedName>
</protein>
<evidence type="ECO:0000256" key="1">
    <source>
        <dbReference type="SAM" id="Phobius"/>
    </source>
</evidence>
<dbReference type="EMBL" id="JAMYWD010000009">
    <property type="protein sequence ID" value="KAJ4961440.1"/>
    <property type="molecule type" value="Genomic_DNA"/>
</dbReference>
<gene>
    <name evidence="2" type="ORF">NE237_021350</name>
</gene>
<keyword evidence="1" id="KW-0472">Membrane</keyword>
<feature type="transmembrane region" description="Helical" evidence="1">
    <location>
        <begin position="20"/>
        <end position="38"/>
    </location>
</feature>